<evidence type="ECO:0000256" key="5">
    <source>
        <dbReference type="ARBA" id="ARBA00022840"/>
    </source>
</evidence>
<evidence type="ECO:0000313" key="11">
    <source>
        <dbReference type="Proteomes" id="UP000030889"/>
    </source>
</evidence>
<evidence type="ECO:0000256" key="2">
    <source>
        <dbReference type="ARBA" id="ARBA00008205"/>
    </source>
</evidence>
<evidence type="ECO:0000256" key="1">
    <source>
        <dbReference type="ARBA" id="ARBA00007352"/>
    </source>
</evidence>
<feature type="domain" description="MIP18 family-like" evidence="9">
    <location>
        <begin position="6"/>
        <end position="71"/>
    </location>
</feature>
<dbReference type="RefSeq" id="WP_035471333.1">
    <property type="nucleotide sequence ID" value="NZ_JRGF01000001.1"/>
</dbReference>
<dbReference type="Pfam" id="PF10609">
    <property type="entry name" value="ParA"/>
    <property type="match status" value="1"/>
</dbReference>
<keyword evidence="3 8" id="KW-0479">Metal-binding</keyword>
<comment type="similarity">
    <text evidence="8">Belongs to the Mrp/NBP35 ATP-binding proteins family.</text>
</comment>
<evidence type="ECO:0000256" key="6">
    <source>
        <dbReference type="ARBA" id="ARBA00023004"/>
    </source>
</evidence>
<dbReference type="EMBL" id="JRGF01000001">
    <property type="protein sequence ID" value="KHE43064.1"/>
    <property type="molecule type" value="Genomic_DNA"/>
</dbReference>
<sequence>MTEYENRIKSVLGGIVHPETGEDIVSSGIVEHITANGQDAVITLAFRKRRDPFANSIKRQVTAAVTEAFPELAGKIAVTEKEEAPAPPVKEKVSSTAGIRHILAIASGKGGVGKSTVTANLAVTLRDMGYSVGILDADIYGPSMPKMFGVEGYTPQAILRDEQEYILPAETGGIKIASIGFFISPDDALIWRGPMATTALKQLLHQTLWEGLDYLLIDLPPGTGDVHLSVVGEVKVNGAIVVSTPQQVAVADVRRGVNMFRAEGIDVPVLGIIENMAWFTPAELPNNRYYLFGKGGARNMARTEGIDFLGDIPIVQSVMEGGENGTPAVSIHPEVKKYYREIADKIVEKLEKTDR</sequence>
<dbReference type="InterPro" id="IPR027417">
    <property type="entry name" value="P-loop_NTPase"/>
</dbReference>
<comment type="similarity">
    <text evidence="1">In the N-terminal section; belongs to the MIP18 family.</text>
</comment>
<dbReference type="Gene3D" id="3.30.300.130">
    <property type="entry name" value="Fe-S cluster assembly (FSCA)"/>
    <property type="match status" value="1"/>
</dbReference>
<keyword evidence="11" id="KW-1185">Reference proteome</keyword>
<dbReference type="InterPro" id="IPR044304">
    <property type="entry name" value="NUBPL-like"/>
</dbReference>
<dbReference type="InterPro" id="IPR034904">
    <property type="entry name" value="FSCA_dom_sf"/>
</dbReference>
<keyword evidence="5 8" id="KW-0067">ATP-binding</keyword>
<protein>
    <recommendedName>
        <fullName evidence="8">Iron-sulfur cluster carrier protein</fullName>
    </recommendedName>
</protein>
<dbReference type="InterPro" id="IPR002744">
    <property type="entry name" value="MIP18-like"/>
</dbReference>
<dbReference type="PANTHER" id="PTHR42961">
    <property type="entry name" value="IRON-SULFUR PROTEIN NUBPL"/>
    <property type="match status" value="1"/>
</dbReference>
<feature type="binding site" evidence="8">
    <location>
        <begin position="108"/>
        <end position="115"/>
    </location>
    <ligand>
        <name>ATP</name>
        <dbReference type="ChEBI" id="CHEBI:30616"/>
    </ligand>
</feature>
<evidence type="ECO:0000313" key="10">
    <source>
        <dbReference type="EMBL" id="KHE43064.1"/>
    </source>
</evidence>
<comment type="caution">
    <text evidence="10">The sequence shown here is derived from an EMBL/GenBank/DDBJ whole genome shotgun (WGS) entry which is preliminary data.</text>
</comment>
<name>A0ABR4YLF4_9BACT</name>
<proteinExistence type="inferred from homology"/>
<dbReference type="Gene3D" id="3.40.50.300">
    <property type="entry name" value="P-loop containing nucleotide triphosphate hydrolases"/>
    <property type="match status" value="1"/>
</dbReference>
<dbReference type="HAMAP" id="MF_02040">
    <property type="entry name" value="Mrp_NBP35"/>
    <property type="match status" value="1"/>
</dbReference>
<accession>A0ABR4YLF4</accession>
<evidence type="ECO:0000259" key="9">
    <source>
        <dbReference type="Pfam" id="PF01883"/>
    </source>
</evidence>
<evidence type="ECO:0000256" key="7">
    <source>
        <dbReference type="ARBA" id="ARBA00023014"/>
    </source>
</evidence>
<dbReference type="InterPro" id="IPR033756">
    <property type="entry name" value="YlxH/NBP35"/>
</dbReference>
<dbReference type="SUPFAM" id="SSF52540">
    <property type="entry name" value="P-loop containing nucleoside triphosphate hydrolases"/>
    <property type="match status" value="1"/>
</dbReference>
<evidence type="ECO:0000256" key="3">
    <source>
        <dbReference type="ARBA" id="ARBA00022723"/>
    </source>
</evidence>
<keyword evidence="4 8" id="KW-0547">Nucleotide-binding</keyword>
<dbReference type="PROSITE" id="PS01215">
    <property type="entry name" value="MRP"/>
    <property type="match status" value="1"/>
</dbReference>
<keyword evidence="8" id="KW-0378">Hydrolase</keyword>
<keyword evidence="6 8" id="KW-0408">Iron</keyword>
<dbReference type="InterPro" id="IPR019591">
    <property type="entry name" value="Mrp/NBP35_ATP-bd"/>
</dbReference>
<dbReference type="Proteomes" id="UP000030889">
    <property type="component" value="Unassembled WGS sequence"/>
</dbReference>
<comment type="function">
    <text evidence="8">Binds and transfers iron-sulfur (Fe-S) clusters to target apoproteins. Can hydrolyze ATP.</text>
</comment>
<dbReference type="SUPFAM" id="SSF117916">
    <property type="entry name" value="Fe-S cluster assembly (FSCA) domain-like"/>
    <property type="match status" value="1"/>
</dbReference>
<comment type="similarity">
    <text evidence="2">In the C-terminal section; belongs to the Mrp/NBP35 ATP-binding proteins family.</text>
</comment>
<evidence type="ECO:0000256" key="4">
    <source>
        <dbReference type="ARBA" id="ARBA00022741"/>
    </source>
</evidence>
<comment type="subunit">
    <text evidence="8">Homodimer.</text>
</comment>
<dbReference type="PANTHER" id="PTHR42961:SF2">
    <property type="entry name" value="IRON-SULFUR PROTEIN NUBPL"/>
    <property type="match status" value="1"/>
</dbReference>
<organism evidence="10 11">
    <name type="scientific">Alistipes inops</name>
    <dbReference type="NCBI Taxonomy" id="1501391"/>
    <lineage>
        <taxon>Bacteria</taxon>
        <taxon>Pseudomonadati</taxon>
        <taxon>Bacteroidota</taxon>
        <taxon>Bacteroidia</taxon>
        <taxon>Bacteroidales</taxon>
        <taxon>Rikenellaceae</taxon>
        <taxon>Alistipes</taxon>
    </lineage>
</organism>
<dbReference type="CDD" id="cd02037">
    <property type="entry name" value="Mrp_NBP35"/>
    <property type="match status" value="1"/>
</dbReference>
<dbReference type="Pfam" id="PF01883">
    <property type="entry name" value="FeS_assembly_P"/>
    <property type="match status" value="1"/>
</dbReference>
<dbReference type="InterPro" id="IPR000808">
    <property type="entry name" value="Mrp-like_CS"/>
</dbReference>
<keyword evidence="7 8" id="KW-0411">Iron-sulfur</keyword>
<gene>
    <name evidence="10" type="ORF">LG35_01035</name>
</gene>
<reference evidence="10 11" key="1">
    <citation type="submission" date="2014-09" db="EMBL/GenBank/DDBJ databases">
        <title>Alistipes sp. 627, sp. nov., a novel member of the family Rikenellaceae isolated from human faeces.</title>
        <authorList>
            <person name="Shkoporov A.N."/>
            <person name="Chaplin A.V."/>
            <person name="Motuzova O.V."/>
            <person name="Kafarskaia L.I."/>
            <person name="Khokhlova E.V."/>
            <person name="Efimov B.A."/>
        </authorList>
    </citation>
    <scope>NUCLEOTIDE SEQUENCE [LARGE SCALE GENOMIC DNA]</scope>
    <source>
        <strain evidence="10 11">627</strain>
    </source>
</reference>
<evidence type="ECO:0000256" key="8">
    <source>
        <dbReference type="HAMAP-Rule" id="MF_02040"/>
    </source>
</evidence>